<dbReference type="AlphaFoldDB" id="A0AAD7AXE5"/>
<dbReference type="EC" id="5.6.2.4" evidence="6"/>
<dbReference type="InterPro" id="IPR002464">
    <property type="entry name" value="DNA/RNA_helicase_DEAH_CS"/>
</dbReference>
<dbReference type="InterPro" id="IPR014001">
    <property type="entry name" value="Helicase_ATP-bd"/>
</dbReference>
<organism evidence="8 9">
    <name type="scientific">Mycena rosella</name>
    <name type="common">Pink bonnet</name>
    <name type="synonym">Agaricus rosellus</name>
    <dbReference type="NCBI Taxonomy" id="1033263"/>
    <lineage>
        <taxon>Eukaryota</taxon>
        <taxon>Fungi</taxon>
        <taxon>Dikarya</taxon>
        <taxon>Basidiomycota</taxon>
        <taxon>Agaricomycotina</taxon>
        <taxon>Agaricomycetes</taxon>
        <taxon>Agaricomycetidae</taxon>
        <taxon>Agaricales</taxon>
        <taxon>Marasmiineae</taxon>
        <taxon>Mycenaceae</taxon>
        <taxon>Mycena</taxon>
    </lineage>
</organism>
<dbReference type="PROSITE" id="PS51192">
    <property type="entry name" value="HELICASE_ATP_BIND_1"/>
    <property type="match status" value="1"/>
</dbReference>
<dbReference type="GO" id="GO:0000724">
    <property type="term" value="P:double-strand break repair via homologous recombination"/>
    <property type="evidence" value="ECO:0007669"/>
    <property type="project" value="TreeGrafter"/>
</dbReference>
<evidence type="ECO:0000256" key="4">
    <source>
        <dbReference type="ARBA" id="ARBA00023235"/>
    </source>
</evidence>
<dbReference type="EMBL" id="JARKIE010001362">
    <property type="protein sequence ID" value="KAJ7602778.1"/>
    <property type="molecule type" value="Genomic_DNA"/>
</dbReference>
<comment type="similarity">
    <text evidence="1">Belongs to the helicase family. RecQ subfamily.</text>
</comment>
<dbReference type="GO" id="GO:0005524">
    <property type="term" value="F:ATP binding"/>
    <property type="evidence" value="ECO:0007669"/>
    <property type="project" value="InterPro"/>
</dbReference>
<proteinExistence type="inferred from homology"/>
<accession>A0AAD7AXE5</accession>
<evidence type="ECO:0000256" key="6">
    <source>
        <dbReference type="ARBA" id="ARBA00034808"/>
    </source>
</evidence>
<dbReference type="Pfam" id="PF00270">
    <property type="entry name" value="DEAD"/>
    <property type="match status" value="1"/>
</dbReference>
<evidence type="ECO:0000256" key="2">
    <source>
        <dbReference type="ARBA" id="ARBA00022801"/>
    </source>
</evidence>
<keyword evidence="2" id="KW-0378">Hydrolase</keyword>
<dbReference type="PANTHER" id="PTHR13710">
    <property type="entry name" value="DNA HELICASE RECQ FAMILY MEMBER"/>
    <property type="match status" value="1"/>
</dbReference>
<dbReference type="SUPFAM" id="SSF52540">
    <property type="entry name" value="P-loop containing nucleoside triphosphate hydrolases"/>
    <property type="match status" value="1"/>
</dbReference>
<evidence type="ECO:0000313" key="9">
    <source>
        <dbReference type="Proteomes" id="UP001221757"/>
    </source>
</evidence>
<dbReference type="GO" id="GO:0005694">
    <property type="term" value="C:chromosome"/>
    <property type="evidence" value="ECO:0007669"/>
    <property type="project" value="TreeGrafter"/>
</dbReference>
<keyword evidence="9" id="KW-1185">Reference proteome</keyword>
<name>A0AAD7AXE5_MYCRO</name>
<dbReference type="GO" id="GO:0005737">
    <property type="term" value="C:cytoplasm"/>
    <property type="evidence" value="ECO:0007669"/>
    <property type="project" value="TreeGrafter"/>
</dbReference>
<dbReference type="GO" id="GO:0003677">
    <property type="term" value="F:DNA binding"/>
    <property type="evidence" value="ECO:0007669"/>
    <property type="project" value="UniProtKB-KW"/>
</dbReference>
<protein>
    <recommendedName>
        <fullName evidence="6">DNA 3'-5' helicase</fullName>
        <ecNumber evidence="6">5.6.2.4</ecNumber>
    </recommendedName>
</protein>
<gene>
    <name evidence="8" type="ORF">B0H17DRAFT_968974</name>
</gene>
<feature type="domain" description="Helicase ATP-binding" evidence="7">
    <location>
        <begin position="1"/>
        <end position="117"/>
    </location>
</feature>
<feature type="non-terminal residue" evidence="8">
    <location>
        <position position="1"/>
    </location>
</feature>
<dbReference type="InterPro" id="IPR011545">
    <property type="entry name" value="DEAD/DEAH_box_helicase_dom"/>
</dbReference>
<keyword evidence="4" id="KW-0413">Isomerase</keyword>
<evidence type="ECO:0000256" key="5">
    <source>
        <dbReference type="ARBA" id="ARBA00034617"/>
    </source>
</evidence>
<evidence type="ECO:0000256" key="1">
    <source>
        <dbReference type="ARBA" id="ARBA00005446"/>
    </source>
</evidence>
<dbReference type="Gene3D" id="3.40.50.300">
    <property type="entry name" value="P-loop containing nucleotide triphosphate hydrolases"/>
    <property type="match status" value="1"/>
</dbReference>
<dbReference type="GO" id="GO:0009378">
    <property type="term" value="F:four-way junction helicase activity"/>
    <property type="evidence" value="ECO:0007669"/>
    <property type="project" value="TreeGrafter"/>
</dbReference>
<keyword evidence="3" id="KW-0238">DNA-binding</keyword>
<comment type="caution">
    <text evidence="8">The sequence shown here is derived from an EMBL/GenBank/DDBJ whole genome shotgun (WGS) entry which is preliminary data.</text>
</comment>
<evidence type="ECO:0000256" key="3">
    <source>
        <dbReference type="ARBA" id="ARBA00023125"/>
    </source>
</evidence>
<dbReference type="Proteomes" id="UP001221757">
    <property type="component" value="Unassembled WGS sequence"/>
</dbReference>
<dbReference type="InterPro" id="IPR027417">
    <property type="entry name" value="P-loop_NTPase"/>
</dbReference>
<evidence type="ECO:0000313" key="8">
    <source>
        <dbReference type="EMBL" id="KAJ7602778.1"/>
    </source>
</evidence>
<dbReference type="PANTHER" id="PTHR13710:SF105">
    <property type="entry name" value="ATP-DEPENDENT DNA HELICASE Q1"/>
    <property type="match status" value="1"/>
</dbReference>
<dbReference type="GO" id="GO:0043138">
    <property type="term" value="F:3'-5' DNA helicase activity"/>
    <property type="evidence" value="ECO:0007669"/>
    <property type="project" value="UniProtKB-EC"/>
</dbReference>
<dbReference type="PROSITE" id="PS00690">
    <property type="entry name" value="DEAH_ATP_HELICASE"/>
    <property type="match status" value="1"/>
</dbReference>
<dbReference type="GO" id="GO:0016787">
    <property type="term" value="F:hydrolase activity"/>
    <property type="evidence" value="ECO:0007669"/>
    <property type="project" value="UniProtKB-KW"/>
</dbReference>
<comment type="catalytic activity">
    <reaction evidence="5">
        <text>Couples ATP hydrolysis with the unwinding of duplex DNA by translocating in the 3'-5' direction.</text>
        <dbReference type="EC" id="5.6.2.4"/>
    </reaction>
</comment>
<sequence>GLSAVAVNRDTYSDAIHKEIQEFKHRVIITSPDMCLKHDKFRLLLSTTTFAEQIAAFVIDEAHCISQWGDSFCVEYAELGTLRAFVPLKVPFLVVSATLPPAVLADVRKLVHMNADTSYHVNLGTDRLNIAWFVQHMKAAKTDLEAWSSLFLNTTRRRTLSSSHR</sequence>
<evidence type="ECO:0000259" key="7">
    <source>
        <dbReference type="PROSITE" id="PS51192"/>
    </source>
</evidence>
<reference evidence="8" key="1">
    <citation type="submission" date="2023-03" db="EMBL/GenBank/DDBJ databases">
        <title>Massive genome expansion in bonnet fungi (Mycena s.s.) driven by repeated elements and novel gene families across ecological guilds.</title>
        <authorList>
            <consortium name="Lawrence Berkeley National Laboratory"/>
            <person name="Harder C.B."/>
            <person name="Miyauchi S."/>
            <person name="Viragh M."/>
            <person name="Kuo A."/>
            <person name="Thoen E."/>
            <person name="Andreopoulos B."/>
            <person name="Lu D."/>
            <person name="Skrede I."/>
            <person name="Drula E."/>
            <person name="Henrissat B."/>
            <person name="Morin E."/>
            <person name="Kohler A."/>
            <person name="Barry K."/>
            <person name="LaButti K."/>
            <person name="Morin E."/>
            <person name="Salamov A."/>
            <person name="Lipzen A."/>
            <person name="Mereny Z."/>
            <person name="Hegedus B."/>
            <person name="Baldrian P."/>
            <person name="Stursova M."/>
            <person name="Weitz H."/>
            <person name="Taylor A."/>
            <person name="Grigoriev I.V."/>
            <person name="Nagy L.G."/>
            <person name="Martin F."/>
            <person name="Kauserud H."/>
        </authorList>
    </citation>
    <scope>NUCLEOTIDE SEQUENCE</scope>
    <source>
        <strain evidence="8">CBHHK067</strain>
    </source>
</reference>